<comment type="caution">
    <text evidence="1">The sequence shown here is derived from an EMBL/GenBank/DDBJ whole genome shotgun (WGS) entry which is preliminary data.</text>
</comment>
<dbReference type="EMBL" id="QKKF02001142">
    <property type="protein sequence ID" value="RZF48701.1"/>
    <property type="molecule type" value="Genomic_DNA"/>
</dbReference>
<dbReference type="OrthoDB" id="6991437at2759"/>
<dbReference type="Proteomes" id="UP000291343">
    <property type="component" value="Unassembled WGS sequence"/>
</dbReference>
<evidence type="ECO:0000313" key="1">
    <source>
        <dbReference type="EMBL" id="RZF48701.1"/>
    </source>
</evidence>
<dbReference type="InterPro" id="IPR027901">
    <property type="entry name" value="CFAP90"/>
</dbReference>
<gene>
    <name evidence="1" type="ORF">LSTR_LSTR011188</name>
</gene>
<name>A0A482XVQ0_LAOST</name>
<evidence type="ECO:0000313" key="2">
    <source>
        <dbReference type="Proteomes" id="UP000291343"/>
    </source>
</evidence>
<dbReference type="PANTHER" id="PTHR34444">
    <property type="entry name" value="LOC361192"/>
    <property type="match status" value="1"/>
</dbReference>
<organism evidence="1 2">
    <name type="scientific">Laodelphax striatellus</name>
    <name type="common">Small brown planthopper</name>
    <name type="synonym">Delphax striatella</name>
    <dbReference type="NCBI Taxonomy" id="195883"/>
    <lineage>
        <taxon>Eukaryota</taxon>
        <taxon>Metazoa</taxon>
        <taxon>Ecdysozoa</taxon>
        <taxon>Arthropoda</taxon>
        <taxon>Hexapoda</taxon>
        <taxon>Insecta</taxon>
        <taxon>Pterygota</taxon>
        <taxon>Neoptera</taxon>
        <taxon>Paraneoptera</taxon>
        <taxon>Hemiptera</taxon>
        <taxon>Auchenorrhyncha</taxon>
        <taxon>Fulgoroidea</taxon>
        <taxon>Delphacidae</taxon>
        <taxon>Criomorphinae</taxon>
        <taxon>Laodelphax</taxon>
    </lineage>
</organism>
<dbReference type="PANTHER" id="PTHR34444:SF1">
    <property type="entry name" value="CILIA- AND FLAGELLA-ASSOCIATED PROTEIN 90"/>
    <property type="match status" value="1"/>
</dbReference>
<accession>A0A482XVQ0</accession>
<sequence>MAKATDTKQKKYNSEFSPAQIQGHFAKMFNITENNKFLIDQALRTKSIEIKYFRARLRKDSANNRLLYDHFYHPSLDFDQKSQRCDRSRPNRVKMGIHEEESNRVVPVRTSSAYGHRSSNLQEIQLAFHGRSAAMEKSFYNRCKVNLQPELEMSVVEKRLIVDSMCK</sequence>
<dbReference type="Pfam" id="PF15074">
    <property type="entry name" value="CFAP90"/>
    <property type="match status" value="1"/>
</dbReference>
<keyword evidence="2" id="KW-1185">Reference proteome</keyword>
<dbReference type="InParanoid" id="A0A482XVQ0"/>
<protein>
    <submittedName>
        <fullName evidence="1">Uncharacterized protein</fullName>
    </submittedName>
</protein>
<reference evidence="1 2" key="1">
    <citation type="journal article" date="2017" name="Gigascience">
        <title>Genome sequence of the small brown planthopper, Laodelphax striatellus.</title>
        <authorList>
            <person name="Zhu J."/>
            <person name="Jiang F."/>
            <person name="Wang X."/>
            <person name="Yang P."/>
            <person name="Bao Y."/>
            <person name="Zhao W."/>
            <person name="Wang W."/>
            <person name="Lu H."/>
            <person name="Wang Q."/>
            <person name="Cui N."/>
            <person name="Li J."/>
            <person name="Chen X."/>
            <person name="Luo L."/>
            <person name="Yu J."/>
            <person name="Kang L."/>
            <person name="Cui F."/>
        </authorList>
    </citation>
    <scope>NUCLEOTIDE SEQUENCE [LARGE SCALE GENOMIC DNA]</scope>
    <source>
        <strain evidence="1">Lst14</strain>
    </source>
</reference>
<proteinExistence type="predicted"/>
<dbReference type="AlphaFoldDB" id="A0A482XVQ0"/>